<accession>K2BVE1</accession>
<keyword evidence="1" id="KW-0472">Membrane</keyword>
<sequence>MDLIKVAKSYIFKLKKHFKNREFREKIKKEKSKKYLYSKSNRKVSFFDVYKNKKRTFTNVLVVISNNSKKYKYQFLITWATLISLSFYIIFVSPYFRISPSKVIIERLDTITDINIAYKSIEDVYSSSIFLIDKNEIKKSLAWLQKNIFNVGVTRLFPNWLKIVIESYKPEFYTKFSGIDKSYLVTSNWVLIYEKNIWKMLYNLEIIDASLLENWFFDYKEWVNEETMKKIIYLRDNFKKAFQNKNIAKLVYFKTENELHISLDTGSIIIFELNDDLYRQIALLKFYNDMNKDVLSSGEIYYVDVRIIWKVFACKEKQVCKKNLSRIYGNFYK</sequence>
<proteinExistence type="predicted"/>
<reference evidence="2" key="1">
    <citation type="journal article" date="2012" name="Science">
        <title>Fermentation, hydrogen, and sulfur metabolism in multiple uncultivated bacterial phyla.</title>
        <authorList>
            <person name="Wrighton K.C."/>
            <person name="Thomas B.C."/>
            <person name="Sharon I."/>
            <person name="Miller C.S."/>
            <person name="Castelle C.J."/>
            <person name="VerBerkmoes N.C."/>
            <person name="Wilkins M.J."/>
            <person name="Hettich R.L."/>
            <person name="Lipton M.S."/>
            <person name="Williams K.H."/>
            <person name="Long P.E."/>
            <person name="Banfield J.F."/>
        </authorList>
    </citation>
    <scope>NUCLEOTIDE SEQUENCE [LARGE SCALE GENOMIC DNA]</scope>
</reference>
<feature type="transmembrane region" description="Helical" evidence="1">
    <location>
        <begin position="75"/>
        <end position="96"/>
    </location>
</feature>
<name>K2BVE1_9BACT</name>
<evidence type="ECO:0000313" key="2">
    <source>
        <dbReference type="EMBL" id="EKD66169.1"/>
    </source>
</evidence>
<evidence type="ECO:0008006" key="3">
    <source>
        <dbReference type="Google" id="ProtNLM"/>
    </source>
</evidence>
<dbReference type="AlphaFoldDB" id="K2BVE1"/>
<protein>
    <recommendedName>
        <fullName evidence="3">POTRA domain-containing protein</fullName>
    </recommendedName>
</protein>
<comment type="caution">
    <text evidence="2">The sequence shown here is derived from an EMBL/GenBank/DDBJ whole genome shotgun (WGS) entry which is preliminary data.</text>
</comment>
<evidence type="ECO:0000256" key="1">
    <source>
        <dbReference type="SAM" id="Phobius"/>
    </source>
</evidence>
<keyword evidence="1" id="KW-1133">Transmembrane helix</keyword>
<dbReference type="EMBL" id="AMFJ01021646">
    <property type="protein sequence ID" value="EKD66169.1"/>
    <property type="molecule type" value="Genomic_DNA"/>
</dbReference>
<organism evidence="2">
    <name type="scientific">uncultured bacterium</name>
    <name type="common">gcode 4</name>
    <dbReference type="NCBI Taxonomy" id="1234023"/>
    <lineage>
        <taxon>Bacteria</taxon>
        <taxon>environmental samples</taxon>
    </lineage>
</organism>
<keyword evidence="1" id="KW-0812">Transmembrane</keyword>
<gene>
    <name evidence="2" type="ORF">ACD_49C00060G0011</name>
</gene>